<reference evidence="7" key="1">
    <citation type="journal article" date="2015" name="ISME J.">
        <title>Aquifer environment selects for microbial species cohorts in sediment and groundwater.</title>
        <authorList>
            <person name="Hug L.A."/>
            <person name="Thomas B.C."/>
            <person name="Brown C.T."/>
            <person name="Frischkorn K.R."/>
            <person name="Williams K.H."/>
            <person name="Tringe S.G."/>
            <person name="Banfield J.F."/>
        </authorList>
    </citation>
    <scope>NUCLEOTIDE SEQUENCE</scope>
</reference>
<dbReference type="InterPro" id="IPR002136">
    <property type="entry name" value="Ribosomal_uL4"/>
</dbReference>
<organism evidence="7">
    <name type="scientific">uncultured Ignavibacteria bacterium Rifle_16ft_4_minimus_28285</name>
    <dbReference type="NCBI Taxonomy" id="1665101"/>
    <lineage>
        <taxon>Bacteria</taxon>
        <taxon>Pseudomonadati</taxon>
        <taxon>Ignavibacteriota</taxon>
        <taxon>Ignavibacteria</taxon>
        <taxon>environmental samples</taxon>
    </lineage>
</organism>
<name>A0A0H4T2G0_9BACT</name>
<dbReference type="InterPro" id="IPR013005">
    <property type="entry name" value="Ribosomal_uL4-like"/>
</dbReference>
<dbReference type="SUPFAM" id="SSF52166">
    <property type="entry name" value="Ribosomal protein L4"/>
    <property type="match status" value="1"/>
</dbReference>
<dbReference type="PANTHER" id="PTHR10746">
    <property type="entry name" value="50S RIBOSOMAL PROTEIN L4"/>
    <property type="match status" value="1"/>
</dbReference>
<dbReference type="PANTHER" id="PTHR10746:SF6">
    <property type="entry name" value="LARGE RIBOSOMAL SUBUNIT PROTEIN UL4M"/>
    <property type="match status" value="1"/>
</dbReference>
<feature type="compositionally biased region" description="Basic residues" evidence="6">
    <location>
        <begin position="60"/>
        <end position="83"/>
    </location>
</feature>
<comment type="similarity">
    <text evidence="1">Belongs to the universal ribosomal protein uL4 family.</text>
</comment>
<dbReference type="EMBL" id="KT006980">
    <property type="protein sequence ID" value="AKQ01828.1"/>
    <property type="molecule type" value="Genomic_DNA"/>
</dbReference>
<protein>
    <recommendedName>
        <fullName evidence="4">Large ribosomal subunit protein uL4</fullName>
    </recommendedName>
    <alternativeName>
        <fullName evidence="5">50S ribosomal protein L4</fullName>
    </alternativeName>
</protein>
<dbReference type="Gene3D" id="3.40.1370.10">
    <property type="match status" value="1"/>
</dbReference>
<gene>
    <name evidence="7" type="primary">rplD</name>
</gene>
<keyword evidence="2 7" id="KW-0689">Ribosomal protein</keyword>
<dbReference type="GO" id="GO:0003735">
    <property type="term" value="F:structural constituent of ribosome"/>
    <property type="evidence" value="ECO:0007669"/>
    <property type="project" value="InterPro"/>
</dbReference>
<keyword evidence="3" id="KW-0687">Ribonucleoprotein</keyword>
<proteinExistence type="inferred from homology"/>
<evidence type="ECO:0000256" key="4">
    <source>
        <dbReference type="ARBA" id="ARBA00035244"/>
    </source>
</evidence>
<evidence type="ECO:0000256" key="2">
    <source>
        <dbReference type="ARBA" id="ARBA00022980"/>
    </source>
</evidence>
<dbReference type="Pfam" id="PF00573">
    <property type="entry name" value="Ribosomal_L4"/>
    <property type="match status" value="1"/>
</dbReference>
<evidence type="ECO:0000256" key="3">
    <source>
        <dbReference type="ARBA" id="ARBA00023274"/>
    </source>
</evidence>
<evidence type="ECO:0000256" key="6">
    <source>
        <dbReference type="SAM" id="MobiDB-lite"/>
    </source>
</evidence>
<dbReference type="GO" id="GO:1990904">
    <property type="term" value="C:ribonucleoprotein complex"/>
    <property type="evidence" value="ECO:0007669"/>
    <property type="project" value="UniProtKB-KW"/>
</dbReference>
<dbReference type="InterPro" id="IPR023574">
    <property type="entry name" value="Ribosomal_uL4_dom_sf"/>
</dbReference>
<sequence>MQIEIYKKDGSPSGEKVTLDPSIFEIKPNDHAIYMAVRSIMANKRQGTHKVKPRNEVRGGGKKPFKQKKTVGRRRIHLWTHSP</sequence>
<feature type="region of interest" description="Disordered" evidence="6">
    <location>
        <begin position="45"/>
        <end position="83"/>
    </location>
</feature>
<dbReference type="AlphaFoldDB" id="A0A0H4T2G0"/>
<accession>A0A0H4T2G0</accession>
<evidence type="ECO:0000256" key="1">
    <source>
        <dbReference type="ARBA" id="ARBA00010528"/>
    </source>
</evidence>
<evidence type="ECO:0000256" key="5">
    <source>
        <dbReference type="ARBA" id="ARBA00035462"/>
    </source>
</evidence>
<dbReference type="GO" id="GO:0006412">
    <property type="term" value="P:translation"/>
    <property type="evidence" value="ECO:0007669"/>
    <property type="project" value="InterPro"/>
</dbReference>
<dbReference type="GO" id="GO:0005840">
    <property type="term" value="C:ribosome"/>
    <property type="evidence" value="ECO:0007669"/>
    <property type="project" value="UniProtKB-KW"/>
</dbReference>
<evidence type="ECO:0000313" key="7">
    <source>
        <dbReference type="EMBL" id="AKQ01828.1"/>
    </source>
</evidence>